<proteinExistence type="predicted"/>
<dbReference type="EMBL" id="JADWDJ010000012">
    <property type="protein sequence ID" value="KAG5272204.1"/>
    <property type="molecule type" value="Genomic_DNA"/>
</dbReference>
<protein>
    <submittedName>
        <fullName evidence="2">Uncharacterized protein</fullName>
    </submittedName>
</protein>
<dbReference type="Proteomes" id="UP000823561">
    <property type="component" value="Chromosome 12"/>
</dbReference>
<keyword evidence="3" id="KW-1185">Reference proteome</keyword>
<dbReference type="AlphaFoldDB" id="A0AAV6GAR2"/>
<feature type="region of interest" description="Disordered" evidence="1">
    <location>
        <begin position="31"/>
        <end position="62"/>
    </location>
</feature>
<gene>
    <name evidence="2" type="ORF">AALO_G00162790</name>
</gene>
<evidence type="ECO:0000313" key="3">
    <source>
        <dbReference type="Proteomes" id="UP000823561"/>
    </source>
</evidence>
<accession>A0AAV6GAR2</accession>
<sequence length="132" mass="15233">MTALCSMFLFKSADHTRGDLLFTRHLMGKKSTDTQIESEERDRDMGQFATSSSTGGRELDRTLGPSSPFWAFIRTLLTTEQDEVPASQNIKHIQKTLEERRQVDEQRELHRHLKEVADWLLQALVRKQSKSS</sequence>
<evidence type="ECO:0000313" key="2">
    <source>
        <dbReference type="EMBL" id="KAG5272204.1"/>
    </source>
</evidence>
<name>A0AAV6GAR2_9TELE</name>
<organism evidence="2 3">
    <name type="scientific">Alosa alosa</name>
    <name type="common">allis shad</name>
    <dbReference type="NCBI Taxonomy" id="278164"/>
    <lineage>
        <taxon>Eukaryota</taxon>
        <taxon>Metazoa</taxon>
        <taxon>Chordata</taxon>
        <taxon>Craniata</taxon>
        <taxon>Vertebrata</taxon>
        <taxon>Euteleostomi</taxon>
        <taxon>Actinopterygii</taxon>
        <taxon>Neopterygii</taxon>
        <taxon>Teleostei</taxon>
        <taxon>Clupei</taxon>
        <taxon>Clupeiformes</taxon>
        <taxon>Clupeoidei</taxon>
        <taxon>Clupeidae</taxon>
        <taxon>Alosa</taxon>
    </lineage>
</organism>
<reference evidence="2" key="1">
    <citation type="submission" date="2020-10" db="EMBL/GenBank/DDBJ databases">
        <title>Chromosome-scale genome assembly of the Allis shad, Alosa alosa.</title>
        <authorList>
            <person name="Margot Z."/>
            <person name="Christophe K."/>
            <person name="Cabau C."/>
            <person name="Louis A."/>
            <person name="Berthelot C."/>
            <person name="Parey E."/>
            <person name="Roest Crollius H."/>
            <person name="Montfort J."/>
            <person name="Robinson-Rechavi M."/>
            <person name="Bucao C."/>
            <person name="Bouchez O."/>
            <person name="Gislard M."/>
            <person name="Lluch J."/>
            <person name="Milhes M."/>
            <person name="Lampietro C."/>
            <person name="Lopez Roques C."/>
            <person name="Donnadieu C."/>
            <person name="Braasch I."/>
            <person name="Desvignes T."/>
            <person name="Postlethwait J."/>
            <person name="Bobe J."/>
            <person name="Guiguen Y."/>
        </authorList>
    </citation>
    <scope>NUCLEOTIDE SEQUENCE</scope>
    <source>
        <strain evidence="2">M-15738</strain>
        <tissue evidence="2">Blood</tissue>
    </source>
</reference>
<comment type="caution">
    <text evidence="2">The sequence shown here is derived from an EMBL/GenBank/DDBJ whole genome shotgun (WGS) entry which is preliminary data.</text>
</comment>
<evidence type="ECO:0000256" key="1">
    <source>
        <dbReference type="SAM" id="MobiDB-lite"/>
    </source>
</evidence>